<evidence type="ECO:0000313" key="2">
    <source>
        <dbReference type="EMBL" id="HHP81762.1"/>
    </source>
</evidence>
<name>A0A7C5XKH2_9CREN</name>
<dbReference type="EMBL" id="DRZI01000159">
    <property type="protein sequence ID" value="HHP81762.1"/>
    <property type="molecule type" value="Genomic_DNA"/>
</dbReference>
<feature type="domain" description="PhoU" evidence="1">
    <location>
        <begin position="144"/>
        <end position="232"/>
    </location>
</feature>
<dbReference type="GO" id="GO:0030643">
    <property type="term" value="P:intracellular phosphate ion homeostasis"/>
    <property type="evidence" value="ECO:0007669"/>
    <property type="project" value="InterPro"/>
</dbReference>
<dbReference type="PANTHER" id="PTHR42930:SF5">
    <property type="entry name" value="PHOSPHATE UPTAKE REGULATOR, PHOU"/>
    <property type="match status" value="1"/>
</dbReference>
<dbReference type="Pfam" id="PF01895">
    <property type="entry name" value="PhoU"/>
    <property type="match status" value="1"/>
</dbReference>
<proteinExistence type="predicted"/>
<dbReference type="GO" id="GO:0045936">
    <property type="term" value="P:negative regulation of phosphate metabolic process"/>
    <property type="evidence" value="ECO:0007669"/>
    <property type="project" value="InterPro"/>
</dbReference>
<organism evidence="2">
    <name type="scientific">Ignisphaera aggregans</name>
    <dbReference type="NCBI Taxonomy" id="334771"/>
    <lineage>
        <taxon>Archaea</taxon>
        <taxon>Thermoproteota</taxon>
        <taxon>Thermoprotei</taxon>
        <taxon>Desulfurococcales</taxon>
        <taxon>Desulfurococcaceae</taxon>
        <taxon>Ignisphaera</taxon>
    </lineage>
</organism>
<dbReference type="PANTHER" id="PTHR42930">
    <property type="entry name" value="PHOSPHATE-SPECIFIC TRANSPORT SYSTEM ACCESSORY PROTEIN PHOU"/>
    <property type="match status" value="1"/>
</dbReference>
<reference evidence="2" key="1">
    <citation type="journal article" date="2020" name="mSystems">
        <title>Genome- and Community-Level Interaction Insights into Carbon Utilization and Element Cycling Functions of Hydrothermarchaeota in Hydrothermal Sediment.</title>
        <authorList>
            <person name="Zhou Z."/>
            <person name="Liu Y."/>
            <person name="Xu W."/>
            <person name="Pan J."/>
            <person name="Luo Z.H."/>
            <person name="Li M."/>
        </authorList>
    </citation>
    <scope>NUCLEOTIDE SEQUENCE [LARGE SCALE GENOMIC DNA]</scope>
    <source>
        <strain evidence="2">SpSt-1121</strain>
    </source>
</reference>
<evidence type="ECO:0000259" key="1">
    <source>
        <dbReference type="Pfam" id="PF01895"/>
    </source>
</evidence>
<protein>
    <submittedName>
        <fullName evidence="2">Phosphate uptake regulator PhoU</fullName>
    </submittedName>
</protein>
<sequence>MRVYRRKIQRIGSSTYIVSLPTLWAKEIGLEPKMEAVLEVLPDLSIRLYIPSKHITSISKEYTINIDIGYNVHDIVREIIGGYIAGAKNLKIVHKGIKREIIDEALAISRERLMGLEIIDEDSSSITLQVVVDPNLSDIISVMKRMVRIATSMHEDIASYIKDSGDRAILEAIIARDNLVDKLYLLALRQLITILMDPYEMNRKGLSYIDSIYVSLFIKSIERVADHAVNISLTLLGLTKIPNYVLEVYKGAIDVFKKVAEAFISMDKESAIKVIKEVEKLKAIEENIRKIHGEDMAKQPAITRVLDAISRILARSIDIAEEVIDITAVRTIITIQQTNI</sequence>
<dbReference type="InterPro" id="IPR026022">
    <property type="entry name" value="PhoU_dom"/>
</dbReference>
<accession>A0A7C5XKH2</accession>
<dbReference type="Gene3D" id="1.20.58.220">
    <property type="entry name" value="Phosphate transport system protein phou homolog 2, domain 2"/>
    <property type="match status" value="2"/>
</dbReference>
<comment type="caution">
    <text evidence="2">The sequence shown here is derived from an EMBL/GenBank/DDBJ whole genome shotgun (WGS) entry which is preliminary data.</text>
</comment>
<dbReference type="SUPFAM" id="SSF109755">
    <property type="entry name" value="PhoU-like"/>
    <property type="match status" value="1"/>
</dbReference>
<gene>
    <name evidence="2" type="ORF">ENM84_03765</name>
</gene>
<dbReference type="InterPro" id="IPR038078">
    <property type="entry name" value="PhoU-like_sf"/>
</dbReference>
<dbReference type="InterPro" id="IPR028366">
    <property type="entry name" value="PhoU"/>
</dbReference>
<dbReference type="AlphaFoldDB" id="A0A7C5XKH2"/>